<evidence type="ECO:0000256" key="7">
    <source>
        <dbReference type="ARBA" id="ARBA00023012"/>
    </source>
</evidence>
<evidence type="ECO:0000313" key="12">
    <source>
        <dbReference type="Proteomes" id="UP000199268"/>
    </source>
</evidence>
<evidence type="ECO:0000256" key="2">
    <source>
        <dbReference type="ARBA" id="ARBA00004370"/>
    </source>
</evidence>
<keyword evidence="9" id="KW-0472">Membrane</keyword>
<name>A0A1C4AWI9_9LACO</name>
<evidence type="ECO:0000256" key="3">
    <source>
        <dbReference type="ARBA" id="ARBA00012438"/>
    </source>
</evidence>
<dbReference type="FunFam" id="3.30.565.10:FF:000006">
    <property type="entry name" value="Sensor histidine kinase WalK"/>
    <property type="match status" value="1"/>
</dbReference>
<dbReference type="Pfam" id="PF00512">
    <property type="entry name" value="HisKA"/>
    <property type="match status" value="1"/>
</dbReference>
<dbReference type="SUPFAM" id="SSF47384">
    <property type="entry name" value="Homodimeric domain of signal transducing histidine kinase"/>
    <property type="match status" value="1"/>
</dbReference>
<dbReference type="InterPro" id="IPR036890">
    <property type="entry name" value="HATPase_C_sf"/>
</dbReference>
<organism evidence="11 12">
    <name type="scientific">Weissella bombi</name>
    <dbReference type="NCBI Taxonomy" id="1505725"/>
    <lineage>
        <taxon>Bacteria</taxon>
        <taxon>Bacillati</taxon>
        <taxon>Bacillota</taxon>
        <taxon>Bacilli</taxon>
        <taxon>Lactobacillales</taxon>
        <taxon>Lactobacillaceae</taxon>
        <taxon>Weissella</taxon>
    </lineage>
</organism>
<evidence type="ECO:0000256" key="6">
    <source>
        <dbReference type="ARBA" id="ARBA00022777"/>
    </source>
</evidence>
<feature type="domain" description="Histidine kinase" evidence="10">
    <location>
        <begin position="76"/>
        <end position="289"/>
    </location>
</feature>
<dbReference type="GO" id="GO:0000155">
    <property type="term" value="F:phosphorelay sensor kinase activity"/>
    <property type="evidence" value="ECO:0007669"/>
    <property type="project" value="InterPro"/>
</dbReference>
<dbReference type="InterPro" id="IPR036097">
    <property type="entry name" value="HisK_dim/P_sf"/>
</dbReference>
<dbReference type="Gene3D" id="1.10.287.130">
    <property type="match status" value="1"/>
</dbReference>
<evidence type="ECO:0000256" key="1">
    <source>
        <dbReference type="ARBA" id="ARBA00000085"/>
    </source>
</evidence>
<dbReference type="InterPro" id="IPR003661">
    <property type="entry name" value="HisK_dim/P_dom"/>
</dbReference>
<accession>A0A1C4AWI9</accession>
<keyword evidence="9" id="KW-0812">Transmembrane</keyword>
<evidence type="ECO:0000256" key="4">
    <source>
        <dbReference type="ARBA" id="ARBA00022553"/>
    </source>
</evidence>
<sequence length="290" mass="32434">MMILSTLLFLLVVWALLEHVNLFFLVLLVLVICLEITMITLVEKQRKAVVQQNDEIASLKKQLADEREEEATMLANVSHEMRTPLTTITGLAEGLQYGVMDGNEKRSYDLIKEEADRLTRLVKSVLSFERMRQGTVGNQPEEFNITLLISELTEKLWPQANSVGDEIQNRCETDVLVYAELDQVERILINILANAIQFTKNGIITISAKEVAGEAHISIADTGIGMTTEQIDKMWHRYYKADPSRTVKGESGLGMSIVRELVKANNGSINVTSKVGVGTTFEVILPQKAK</sequence>
<proteinExistence type="predicted"/>
<comment type="catalytic activity">
    <reaction evidence="1">
        <text>ATP + protein L-histidine = ADP + protein N-phospho-L-histidine.</text>
        <dbReference type="EC" id="2.7.13.3"/>
    </reaction>
</comment>
<evidence type="ECO:0000256" key="9">
    <source>
        <dbReference type="SAM" id="Phobius"/>
    </source>
</evidence>
<dbReference type="RefSeq" id="WP_159426657.1">
    <property type="nucleotide sequence ID" value="NZ_BJEE01000006.1"/>
</dbReference>
<dbReference type="EC" id="2.7.13.3" evidence="3"/>
<protein>
    <recommendedName>
        <fullName evidence="3">histidine kinase</fullName>
        <ecNumber evidence="3">2.7.13.3</ecNumber>
    </recommendedName>
</protein>
<dbReference type="PANTHER" id="PTHR43711">
    <property type="entry name" value="TWO-COMPONENT HISTIDINE KINASE"/>
    <property type="match status" value="1"/>
</dbReference>
<evidence type="ECO:0000256" key="5">
    <source>
        <dbReference type="ARBA" id="ARBA00022679"/>
    </source>
</evidence>
<dbReference type="STRING" id="1505725.GA0061074_10759"/>
<dbReference type="GO" id="GO:0016020">
    <property type="term" value="C:membrane"/>
    <property type="evidence" value="ECO:0007669"/>
    <property type="project" value="UniProtKB-SubCell"/>
</dbReference>
<keyword evidence="5" id="KW-0808">Transferase</keyword>
<dbReference type="EMBL" id="FMAO01000007">
    <property type="protein sequence ID" value="SCB98906.1"/>
    <property type="molecule type" value="Genomic_DNA"/>
</dbReference>
<dbReference type="SMART" id="SM00388">
    <property type="entry name" value="HisKA"/>
    <property type="match status" value="1"/>
</dbReference>
<dbReference type="Gene3D" id="3.30.565.10">
    <property type="entry name" value="Histidine kinase-like ATPase, C-terminal domain"/>
    <property type="match status" value="1"/>
</dbReference>
<dbReference type="InterPro" id="IPR003594">
    <property type="entry name" value="HATPase_dom"/>
</dbReference>
<dbReference type="Proteomes" id="UP000199268">
    <property type="component" value="Unassembled WGS sequence"/>
</dbReference>
<keyword evidence="12" id="KW-1185">Reference proteome</keyword>
<dbReference type="AlphaFoldDB" id="A0A1C4AWI9"/>
<dbReference type="InterPro" id="IPR005467">
    <property type="entry name" value="His_kinase_dom"/>
</dbReference>
<keyword evidence="8" id="KW-0175">Coiled coil</keyword>
<keyword evidence="6 11" id="KW-0418">Kinase</keyword>
<reference evidence="12" key="1">
    <citation type="submission" date="2016-08" db="EMBL/GenBank/DDBJ databases">
        <authorList>
            <person name="Varghese N."/>
            <person name="Submissions Spin"/>
        </authorList>
    </citation>
    <scope>NUCLEOTIDE SEQUENCE [LARGE SCALE GENOMIC DNA]</scope>
    <source>
        <strain evidence="12">R-53094</strain>
    </source>
</reference>
<dbReference type="SUPFAM" id="SSF55874">
    <property type="entry name" value="ATPase domain of HSP90 chaperone/DNA topoisomerase II/histidine kinase"/>
    <property type="match status" value="1"/>
</dbReference>
<gene>
    <name evidence="11" type="ORF">GA0061074_10759</name>
</gene>
<dbReference type="Pfam" id="PF02518">
    <property type="entry name" value="HATPase_c"/>
    <property type="match status" value="1"/>
</dbReference>
<dbReference type="InterPro" id="IPR050736">
    <property type="entry name" value="Sensor_HK_Regulatory"/>
</dbReference>
<dbReference type="CDD" id="cd00082">
    <property type="entry name" value="HisKA"/>
    <property type="match status" value="1"/>
</dbReference>
<dbReference type="PRINTS" id="PR00344">
    <property type="entry name" value="BCTRLSENSOR"/>
</dbReference>
<dbReference type="InterPro" id="IPR004358">
    <property type="entry name" value="Sig_transdc_His_kin-like_C"/>
</dbReference>
<keyword evidence="7" id="KW-0902">Two-component regulatory system</keyword>
<keyword evidence="4" id="KW-0597">Phosphoprotein</keyword>
<feature type="coiled-coil region" evidence="8">
    <location>
        <begin position="42"/>
        <end position="76"/>
    </location>
</feature>
<dbReference type="SMART" id="SM00387">
    <property type="entry name" value="HATPase_c"/>
    <property type="match status" value="1"/>
</dbReference>
<evidence type="ECO:0000259" key="10">
    <source>
        <dbReference type="PROSITE" id="PS50109"/>
    </source>
</evidence>
<keyword evidence="9" id="KW-1133">Transmembrane helix</keyword>
<evidence type="ECO:0000256" key="8">
    <source>
        <dbReference type="SAM" id="Coils"/>
    </source>
</evidence>
<feature type="transmembrane region" description="Helical" evidence="9">
    <location>
        <begin position="25"/>
        <end position="42"/>
    </location>
</feature>
<comment type="subcellular location">
    <subcellularLocation>
        <location evidence="2">Membrane</location>
    </subcellularLocation>
</comment>
<dbReference type="PROSITE" id="PS50109">
    <property type="entry name" value="HIS_KIN"/>
    <property type="match status" value="1"/>
</dbReference>
<dbReference type="PANTHER" id="PTHR43711:SF1">
    <property type="entry name" value="HISTIDINE KINASE 1"/>
    <property type="match status" value="1"/>
</dbReference>
<evidence type="ECO:0000313" key="11">
    <source>
        <dbReference type="EMBL" id="SCB98906.1"/>
    </source>
</evidence>